<comment type="caution">
    <text evidence="1">The sequence shown here is derived from an EMBL/GenBank/DDBJ whole genome shotgun (WGS) entry which is preliminary data.</text>
</comment>
<protein>
    <submittedName>
        <fullName evidence="1">Uncharacterized protein</fullName>
    </submittedName>
</protein>
<name>A0AAV6KN88_9ERIC</name>
<dbReference type="EMBL" id="JACTNZ010000004">
    <property type="protein sequence ID" value="KAG5554031.1"/>
    <property type="molecule type" value="Genomic_DNA"/>
</dbReference>
<keyword evidence="2" id="KW-1185">Reference proteome</keyword>
<sequence length="189" mass="20705">MDGKKQMGSSSSSSSFTTDLFGSTESSALSSSSGIFGSIFAPSSKVFGRESLRSEAVGMKQDSANQVWNPKTGSQVFIILEKTPQSSGGEYQSVPNKDSNPYYQEQRVQPCHLSSSIYYGGQDVYSHPQKTQASGYSTVNNEGGEDDLGSASRGNWWQGRILCLFQMVSILLRANHLRHVNLPYIILRK</sequence>
<evidence type="ECO:0000313" key="1">
    <source>
        <dbReference type="EMBL" id="KAG5554031.1"/>
    </source>
</evidence>
<organism evidence="1 2">
    <name type="scientific">Rhododendron griersonianum</name>
    <dbReference type="NCBI Taxonomy" id="479676"/>
    <lineage>
        <taxon>Eukaryota</taxon>
        <taxon>Viridiplantae</taxon>
        <taxon>Streptophyta</taxon>
        <taxon>Embryophyta</taxon>
        <taxon>Tracheophyta</taxon>
        <taxon>Spermatophyta</taxon>
        <taxon>Magnoliopsida</taxon>
        <taxon>eudicotyledons</taxon>
        <taxon>Gunneridae</taxon>
        <taxon>Pentapetalae</taxon>
        <taxon>asterids</taxon>
        <taxon>Ericales</taxon>
        <taxon>Ericaceae</taxon>
        <taxon>Ericoideae</taxon>
        <taxon>Rhodoreae</taxon>
        <taxon>Rhododendron</taxon>
    </lineage>
</organism>
<gene>
    <name evidence="1" type="ORF">RHGRI_011785</name>
</gene>
<dbReference type="PANTHER" id="PTHR33738">
    <property type="entry name" value="EMB|CAB82975.1"/>
    <property type="match status" value="1"/>
</dbReference>
<reference evidence="1" key="1">
    <citation type="submission" date="2020-08" db="EMBL/GenBank/DDBJ databases">
        <title>Plant Genome Project.</title>
        <authorList>
            <person name="Zhang R.-G."/>
        </authorList>
    </citation>
    <scope>NUCLEOTIDE SEQUENCE</scope>
    <source>
        <strain evidence="1">WSP0</strain>
        <tissue evidence="1">Leaf</tissue>
    </source>
</reference>
<evidence type="ECO:0000313" key="2">
    <source>
        <dbReference type="Proteomes" id="UP000823749"/>
    </source>
</evidence>
<proteinExistence type="predicted"/>
<dbReference type="AlphaFoldDB" id="A0AAV6KN88"/>
<dbReference type="Proteomes" id="UP000823749">
    <property type="component" value="Chromosome 4"/>
</dbReference>
<dbReference type="PANTHER" id="PTHR33738:SF1">
    <property type="entry name" value="PLANT_T7H20-70 PROTEIN"/>
    <property type="match status" value="1"/>
</dbReference>
<accession>A0AAV6KN88</accession>